<keyword evidence="3" id="KW-1185">Reference proteome</keyword>
<dbReference type="KEGG" id="ebla:JGUZn3_23400"/>
<reference evidence="2 3" key="1">
    <citation type="submission" date="2020-08" db="EMBL/GenBank/DDBJ databases">
        <title>Complete genome sequence of Entomobacter blattae G55GP.</title>
        <authorList>
            <person name="Poehlein A."/>
            <person name="Guzman J."/>
            <person name="Daniel R."/>
            <person name="Vilcinskas A."/>
        </authorList>
    </citation>
    <scope>NUCLEOTIDE SEQUENCE [LARGE SCALE GENOMIC DNA]</scope>
    <source>
        <strain evidence="2 3">G55GP</strain>
    </source>
</reference>
<gene>
    <name evidence="2" type="ORF">JGUZn3_23400</name>
</gene>
<feature type="transmembrane region" description="Helical" evidence="1">
    <location>
        <begin position="152"/>
        <end position="175"/>
    </location>
</feature>
<evidence type="ECO:0008006" key="4">
    <source>
        <dbReference type="Google" id="ProtNLM"/>
    </source>
</evidence>
<evidence type="ECO:0000313" key="3">
    <source>
        <dbReference type="Proteomes" id="UP000516349"/>
    </source>
</evidence>
<organism evidence="2 3">
    <name type="scientific">Entomobacter blattae</name>
    <dbReference type="NCBI Taxonomy" id="2762277"/>
    <lineage>
        <taxon>Bacteria</taxon>
        <taxon>Pseudomonadati</taxon>
        <taxon>Pseudomonadota</taxon>
        <taxon>Alphaproteobacteria</taxon>
        <taxon>Acetobacterales</taxon>
        <taxon>Acetobacteraceae</taxon>
        <taxon>Entomobacter</taxon>
    </lineage>
</organism>
<feature type="transmembrane region" description="Helical" evidence="1">
    <location>
        <begin position="90"/>
        <end position="107"/>
    </location>
</feature>
<feature type="transmembrane region" description="Helical" evidence="1">
    <location>
        <begin position="119"/>
        <end position="140"/>
    </location>
</feature>
<protein>
    <recommendedName>
        <fullName evidence="4">Rod shape-determining protein MreD</fullName>
    </recommendedName>
</protein>
<feature type="transmembrane region" description="Helical" evidence="1">
    <location>
        <begin position="59"/>
        <end position="84"/>
    </location>
</feature>
<dbReference type="AlphaFoldDB" id="A0A7H1NUT0"/>
<proteinExistence type="predicted"/>
<sequence>MINPPEGQPVHELHYSIWQRLDIFIKRWFPFGVILVFILFLSAPWGLPGQKELLSACIYSSVFFWAVNNSSFLTPIMVFLLGLITDVLNFDQPGVIILSLLIIYAVGRAASRRLHQLGFVASWVLFTGIVAVVVAIEWAINSLITLRFLPIFLLVFQYVLTVGIFPLLSICYLWVNKRITGNISSTLG</sequence>
<evidence type="ECO:0000256" key="1">
    <source>
        <dbReference type="SAM" id="Phobius"/>
    </source>
</evidence>
<keyword evidence="1" id="KW-1133">Transmembrane helix</keyword>
<dbReference type="RefSeq" id="WP_203413690.1">
    <property type="nucleotide sequence ID" value="NZ_CP060244.1"/>
</dbReference>
<accession>A0A7H1NUT0</accession>
<feature type="transmembrane region" description="Helical" evidence="1">
    <location>
        <begin position="28"/>
        <end position="47"/>
    </location>
</feature>
<evidence type="ECO:0000313" key="2">
    <source>
        <dbReference type="EMBL" id="QNT79540.1"/>
    </source>
</evidence>
<dbReference type="EMBL" id="CP060244">
    <property type="protein sequence ID" value="QNT79540.1"/>
    <property type="molecule type" value="Genomic_DNA"/>
</dbReference>
<keyword evidence="1" id="KW-0812">Transmembrane</keyword>
<name>A0A7H1NUT0_9PROT</name>
<keyword evidence="1" id="KW-0472">Membrane</keyword>
<dbReference type="Proteomes" id="UP000516349">
    <property type="component" value="Chromosome"/>
</dbReference>